<dbReference type="AlphaFoldDB" id="A0A0D9ZJX2"/>
<keyword evidence="3" id="KW-1185">Reference proteome</keyword>
<reference evidence="2" key="2">
    <citation type="submission" date="2018-05" db="EMBL/GenBank/DDBJ databases">
        <title>OgluRS3 (Oryza glumaepatula Reference Sequence Version 3).</title>
        <authorList>
            <person name="Zhang J."/>
            <person name="Kudrna D."/>
            <person name="Lee S."/>
            <person name="Talag J."/>
            <person name="Welchert J."/>
            <person name="Wing R.A."/>
        </authorList>
    </citation>
    <scope>NUCLEOTIDE SEQUENCE [LARGE SCALE GENOMIC DNA]</scope>
</reference>
<protein>
    <submittedName>
        <fullName evidence="2">Uncharacterized protein</fullName>
    </submittedName>
</protein>
<dbReference type="HOGENOM" id="CLU_2227349_0_0_1"/>
<sequence length="106" mass="10977">MAIPNDLMTMEVLTRCRSNPSCGRGGPGLRPPRPHTRQAAPPSVLAVHTRAVPNPEDAAAPEDVCTQIHLIASQCDGLIAACCGKGGTNLLGQSCHRVLCAAAAKI</sequence>
<evidence type="ECO:0000313" key="2">
    <source>
        <dbReference type="EnsemblPlants" id="OGLUM04G09910.1"/>
    </source>
</evidence>
<feature type="region of interest" description="Disordered" evidence="1">
    <location>
        <begin position="19"/>
        <end position="42"/>
    </location>
</feature>
<dbReference type="Proteomes" id="UP000026961">
    <property type="component" value="Chromosome 4"/>
</dbReference>
<proteinExistence type="predicted"/>
<dbReference type="Gramene" id="OGLUM04G09910.1">
    <property type="protein sequence ID" value="OGLUM04G09910.1"/>
    <property type="gene ID" value="OGLUM04G09910"/>
</dbReference>
<evidence type="ECO:0000313" key="3">
    <source>
        <dbReference type="Proteomes" id="UP000026961"/>
    </source>
</evidence>
<evidence type="ECO:0000256" key="1">
    <source>
        <dbReference type="SAM" id="MobiDB-lite"/>
    </source>
</evidence>
<organism evidence="2">
    <name type="scientific">Oryza glumipatula</name>
    <dbReference type="NCBI Taxonomy" id="40148"/>
    <lineage>
        <taxon>Eukaryota</taxon>
        <taxon>Viridiplantae</taxon>
        <taxon>Streptophyta</taxon>
        <taxon>Embryophyta</taxon>
        <taxon>Tracheophyta</taxon>
        <taxon>Spermatophyta</taxon>
        <taxon>Magnoliopsida</taxon>
        <taxon>Liliopsida</taxon>
        <taxon>Poales</taxon>
        <taxon>Poaceae</taxon>
        <taxon>BOP clade</taxon>
        <taxon>Oryzoideae</taxon>
        <taxon>Oryzeae</taxon>
        <taxon>Oryzinae</taxon>
        <taxon>Oryza</taxon>
    </lineage>
</organism>
<accession>A0A0D9ZJX2</accession>
<name>A0A0D9ZJX2_9ORYZ</name>
<reference evidence="2" key="1">
    <citation type="submission" date="2015-04" db="UniProtKB">
        <authorList>
            <consortium name="EnsemblPlants"/>
        </authorList>
    </citation>
    <scope>IDENTIFICATION</scope>
</reference>
<dbReference type="EnsemblPlants" id="OGLUM04G09910.1">
    <property type="protein sequence ID" value="OGLUM04G09910.1"/>
    <property type="gene ID" value="OGLUM04G09910"/>
</dbReference>